<reference evidence="1" key="1">
    <citation type="submission" date="2019-02" db="EMBL/GenBank/DDBJ databases">
        <authorList>
            <person name="Gruber-Vodicka R. H."/>
            <person name="Seah K. B. B."/>
        </authorList>
    </citation>
    <scope>NUCLEOTIDE SEQUENCE</scope>
    <source>
        <strain evidence="1">BECK_BY7</strain>
    </source>
</reference>
<sequence length="149" mass="17046">MVSPCFLQILSRTYCILMDRFWSNNYNNKFESGRIMTSTMKTIQRQSKNRKAFWMPHCPCSPSGDCAGIIDHNTKASSHFPITHFTAAIWCYSHRPTKRPTAMAFGIRGCQTAVSSAEVGGIRKKQKPLRRPFGSILNSGDQNPWAWWR</sequence>
<dbReference type="EMBL" id="CAADFN010000127">
    <property type="protein sequence ID" value="VFK22777.1"/>
    <property type="molecule type" value="Genomic_DNA"/>
</dbReference>
<name>A0A450X0H7_9GAMM</name>
<organism evidence="1">
    <name type="scientific">Candidatus Kentrum sp. LFY</name>
    <dbReference type="NCBI Taxonomy" id="2126342"/>
    <lineage>
        <taxon>Bacteria</taxon>
        <taxon>Pseudomonadati</taxon>
        <taxon>Pseudomonadota</taxon>
        <taxon>Gammaproteobacteria</taxon>
        <taxon>Candidatus Kentrum</taxon>
    </lineage>
</organism>
<gene>
    <name evidence="1" type="ORF">BECKLFY1418C_GA0070996_11274</name>
</gene>
<accession>A0A450X0H7</accession>
<evidence type="ECO:0000313" key="1">
    <source>
        <dbReference type="EMBL" id="VFK22777.1"/>
    </source>
</evidence>
<proteinExistence type="predicted"/>
<dbReference type="AlphaFoldDB" id="A0A450X0H7"/>
<protein>
    <submittedName>
        <fullName evidence="1">Uncharacterized protein</fullName>
    </submittedName>
</protein>